<dbReference type="InterPro" id="IPR032508">
    <property type="entry name" value="FecR_C"/>
</dbReference>
<dbReference type="Pfam" id="PF16344">
    <property type="entry name" value="FecR_C"/>
    <property type="match status" value="1"/>
</dbReference>
<gene>
    <name evidence="4" type="ORF">SAMN05660461_0683</name>
</gene>
<keyword evidence="1" id="KW-1133">Transmembrane helix</keyword>
<dbReference type="Pfam" id="PF04773">
    <property type="entry name" value="FecR"/>
    <property type="match status" value="1"/>
</dbReference>
<sequence length="336" mass="37741">MSSNPLRLKLLLQKYLSGDCSPQELEEFWALMAELSENDLVSQELAALWEHTPRPAQEPMWEQLYTKLQGKIQEGEIDMLKVMTVKRNPLYKRIAVAAAVILVMLSAWWLLPVTKPAPTLTAALPETQHSSNKIITLPDGSVVTLNENSQLDYPAAFDGHSREVYLRGEAFFEVAPDKNKPFLVHTGAIVTRVLGTSFNIRAAGDDSPIAVTVTTGKVQVQKDNKAIVAELLPGDQLILDKAAIAPLVTKANMKEVLVWKKDEPVFEDVSFEAAIPLINKYYGIDIRFRDESLRVKKFTGNFINDPMKQALDVICELTHAQWEKGQDSIIWLDKRF</sequence>
<dbReference type="PIRSF" id="PIRSF018266">
    <property type="entry name" value="FecR"/>
    <property type="match status" value="1"/>
</dbReference>
<organism evidence="4 5">
    <name type="scientific">Chitinophaga ginsengisegetis</name>
    <dbReference type="NCBI Taxonomy" id="393003"/>
    <lineage>
        <taxon>Bacteria</taxon>
        <taxon>Pseudomonadati</taxon>
        <taxon>Bacteroidota</taxon>
        <taxon>Chitinophagia</taxon>
        <taxon>Chitinophagales</taxon>
        <taxon>Chitinophagaceae</taxon>
        <taxon>Chitinophaga</taxon>
    </lineage>
</organism>
<feature type="domain" description="Protein FecR C-terminal" evidence="3">
    <location>
        <begin position="265"/>
        <end position="330"/>
    </location>
</feature>
<feature type="domain" description="FecR protein" evidence="2">
    <location>
        <begin position="127"/>
        <end position="219"/>
    </location>
</feature>
<evidence type="ECO:0000259" key="3">
    <source>
        <dbReference type="Pfam" id="PF16344"/>
    </source>
</evidence>
<dbReference type="Proteomes" id="UP000190166">
    <property type="component" value="Unassembled WGS sequence"/>
</dbReference>
<accession>A0A1T5N7G7</accession>
<dbReference type="InterPro" id="IPR006860">
    <property type="entry name" value="FecR"/>
</dbReference>
<evidence type="ECO:0000313" key="5">
    <source>
        <dbReference type="Proteomes" id="UP000190166"/>
    </source>
</evidence>
<dbReference type="Gene3D" id="2.60.120.1440">
    <property type="match status" value="1"/>
</dbReference>
<evidence type="ECO:0000313" key="4">
    <source>
        <dbReference type="EMBL" id="SKC96395.1"/>
    </source>
</evidence>
<proteinExistence type="predicted"/>
<dbReference type="PANTHER" id="PTHR30273">
    <property type="entry name" value="PERIPLASMIC SIGNAL SENSOR AND SIGMA FACTOR ACTIVATOR FECR-RELATED"/>
    <property type="match status" value="1"/>
</dbReference>
<dbReference type="GO" id="GO:0016989">
    <property type="term" value="F:sigma factor antagonist activity"/>
    <property type="evidence" value="ECO:0007669"/>
    <property type="project" value="TreeGrafter"/>
</dbReference>
<evidence type="ECO:0000259" key="2">
    <source>
        <dbReference type="Pfam" id="PF04773"/>
    </source>
</evidence>
<dbReference type="InterPro" id="IPR012373">
    <property type="entry name" value="Ferrdict_sens_TM"/>
</dbReference>
<evidence type="ECO:0000256" key="1">
    <source>
        <dbReference type="SAM" id="Phobius"/>
    </source>
</evidence>
<keyword evidence="1" id="KW-0472">Membrane</keyword>
<dbReference type="EMBL" id="FUZZ01000001">
    <property type="protein sequence ID" value="SKC96395.1"/>
    <property type="molecule type" value="Genomic_DNA"/>
</dbReference>
<dbReference type="RefSeq" id="WP_079468002.1">
    <property type="nucleotide sequence ID" value="NZ_FUZZ01000001.1"/>
</dbReference>
<dbReference type="STRING" id="393003.SAMN05660461_0683"/>
<dbReference type="AlphaFoldDB" id="A0A1T5N7G7"/>
<dbReference type="Gene3D" id="3.55.50.30">
    <property type="match status" value="1"/>
</dbReference>
<name>A0A1T5N7G7_9BACT</name>
<protein>
    <submittedName>
        <fullName evidence="4">FecR family protein</fullName>
    </submittedName>
</protein>
<keyword evidence="5" id="KW-1185">Reference proteome</keyword>
<keyword evidence="1" id="KW-0812">Transmembrane</keyword>
<feature type="transmembrane region" description="Helical" evidence="1">
    <location>
        <begin position="90"/>
        <end position="111"/>
    </location>
</feature>
<dbReference type="PANTHER" id="PTHR30273:SF2">
    <property type="entry name" value="PROTEIN FECR"/>
    <property type="match status" value="1"/>
</dbReference>
<reference evidence="4 5" key="1">
    <citation type="submission" date="2017-02" db="EMBL/GenBank/DDBJ databases">
        <authorList>
            <person name="Peterson S.W."/>
        </authorList>
    </citation>
    <scope>NUCLEOTIDE SEQUENCE [LARGE SCALE GENOMIC DNA]</scope>
    <source>
        <strain evidence="4 5">DSM 18108</strain>
    </source>
</reference>